<evidence type="ECO:0000256" key="17">
    <source>
        <dbReference type="SAM" id="MobiDB-lite"/>
    </source>
</evidence>
<evidence type="ECO:0000256" key="6">
    <source>
        <dbReference type="ARBA" id="ARBA00022568"/>
    </source>
</evidence>
<dbReference type="GO" id="GO:0015293">
    <property type="term" value="F:symporter activity"/>
    <property type="evidence" value="ECO:0007669"/>
    <property type="project" value="UniProtKB-KW"/>
</dbReference>
<evidence type="ECO:0000256" key="9">
    <source>
        <dbReference type="ARBA" id="ARBA00022837"/>
    </source>
</evidence>
<evidence type="ECO:0000256" key="13">
    <source>
        <dbReference type="ARBA" id="ARBA00023053"/>
    </source>
</evidence>
<dbReference type="InterPro" id="IPR004837">
    <property type="entry name" value="NaCa_Exmemb"/>
</dbReference>
<dbReference type="EMBL" id="CAJNDS010002336">
    <property type="protein sequence ID" value="CAE7438884.1"/>
    <property type="molecule type" value="Genomic_DNA"/>
</dbReference>
<dbReference type="GO" id="GO:0008273">
    <property type="term" value="F:calcium, potassium:sodium antiporter activity"/>
    <property type="evidence" value="ECO:0007669"/>
    <property type="project" value="TreeGrafter"/>
</dbReference>
<feature type="transmembrane region" description="Helical" evidence="18">
    <location>
        <begin position="321"/>
        <end position="340"/>
    </location>
</feature>
<dbReference type="Proteomes" id="UP000604046">
    <property type="component" value="Unassembled WGS sequence"/>
</dbReference>
<feature type="region of interest" description="Disordered" evidence="17">
    <location>
        <begin position="278"/>
        <end position="309"/>
    </location>
</feature>
<dbReference type="GO" id="GO:0005886">
    <property type="term" value="C:plasma membrane"/>
    <property type="evidence" value="ECO:0007669"/>
    <property type="project" value="TreeGrafter"/>
</dbReference>
<evidence type="ECO:0000313" key="20">
    <source>
        <dbReference type="EMBL" id="CAE7438884.1"/>
    </source>
</evidence>
<feature type="transmembrane region" description="Helical" evidence="18">
    <location>
        <begin position="128"/>
        <end position="151"/>
    </location>
</feature>
<comment type="similarity">
    <text evidence="2">Belongs to the Ca(2+):cation antiporter (CaCA) (TC 2.A.19) family. SLC24A subfamily.</text>
</comment>
<keyword evidence="8" id="KW-0732">Signal</keyword>
<feature type="compositionally biased region" description="Acidic residues" evidence="17">
    <location>
        <begin position="294"/>
        <end position="309"/>
    </location>
</feature>
<evidence type="ECO:0000256" key="12">
    <source>
        <dbReference type="ARBA" id="ARBA00022989"/>
    </source>
</evidence>
<comment type="subcellular location">
    <subcellularLocation>
        <location evidence="1">Membrane</location>
        <topology evidence="1">Multi-pass membrane protein</topology>
    </subcellularLocation>
</comment>
<keyword evidence="10" id="KW-0769">Symport</keyword>
<feature type="transmembrane region" description="Helical" evidence="18">
    <location>
        <begin position="375"/>
        <end position="394"/>
    </location>
</feature>
<keyword evidence="9" id="KW-0106">Calcium</keyword>
<evidence type="ECO:0000256" key="4">
    <source>
        <dbReference type="ARBA" id="ARBA00022449"/>
    </source>
</evidence>
<dbReference type="InterPro" id="IPR044880">
    <property type="entry name" value="NCX_ion-bd_dom_sf"/>
</dbReference>
<evidence type="ECO:0000256" key="16">
    <source>
        <dbReference type="ARBA" id="ARBA00023201"/>
    </source>
</evidence>
<feature type="compositionally biased region" description="Basic and acidic residues" evidence="17">
    <location>
        <begin position="278"/>
        <end position="293"/>
    </location>
</feature>
<evidence type="ECO:0000256" key="18">
    <source>
        <dbReference type="SAM" id="Phobius"/>
    </source>
</evidence>
<evidence type="ECO:0000313" key="21">
    <source>
        <dbReference type="Proteomes" id="UP000604046"/>
    </source>
</evidence>
<feature type="region of interest" description="Disordered" evidence="17">
    <location>
        <begin position="241"/>
        <end position="264"/>
    </location>
</feature>
<evidence type="ECO:0000256" key="1">
    <source>
        <dbReference type="ARBA" id="ARBA00004141"/>
    </source>
</evidence>
<keyword evidence="15 18" id="KW-0472">Membrane</keyword>
<evidence type="ECO:0000256" key="14">
    <source>
        <dbReference type="ARBA" id="ARBA00023065"/>
    </source>
</evidence>
<evidence type="ECO:0000256" key="7">
    <source>
        <dbReference type="ARBA" id="ARBA00022692"/>
    </source>
</evidence>
<dbReference type="OrthoDB" id="2127281at2759"/>
<dbReference type="GO" id="GO:0005262">
    <property type="term" value="F:calcium channel activity"/>
    <property type="evidence" value="ECO:0007669"/>
    <property type="project" value="TreeGrafter"/>
</dbReference>
<dbReference type="InterPro" id="IPR004481">
    <property type="entry name" value="K/Na/Ca-exchanger"/>
</dbReference>
<keyword evidence="13" id="KW-0915">Sodium</keyword>
<evidence type="ECO:0000259" key="19">
    <source>
        <dbReference type="Pfam" id="PF01699"/>
    </source>
</evidence>
<dbReference type="GO" id="GO:0006874">
    <property type="term" value="P:intracellular calcium ion homeostasis"/>
    <property type="evidence" value="ECO:0007669"/>
    <property type="project" value="TreeGrafter"/>
</dbReference>
<feature type="domain" description="Sodium/calcium exchanger membrane region" evidence="19">
    <location>
        <begin position="66"/>
        <end position="206"/>
    </location>
</feature>
<feature type="compositionally biased region" description="Polar residues" evidence="17">
    <location>
        <begin position="248"/>
        <end position="258"/>
    </location>
</feature>
<feature type="transmembrane region" description="Helical" evidence="18">
    <location>
        <begin position="58"/>
        <end position="83"/>
    </location>
</feature>
<feature type="transmembrane region" description="Helical" evidence="18">
    <location>
        <begin position="346"/>
        <end position="368"/>
    </location>
</feature>
<keyword evidence="12 18" id="KW-1133">Transmembrane helix</keyword>
<keyword evidence="4" id="KW-0050">Antiport</keyword>
<evidence type="ECO:0000256" key="15">
    <source>
        <dbReference type="ARBA" id="ARBA00023136"/>
    </source>
</evidence>
<evidence type="ECO:0000256" key="2">
    <source>
        <dbReference type="ARBA" id="ARBA00005364"/>
    </source>
</evidence>
<dbReference type="Gene3D" id="1.20.1420.30">
    <property type="entry name" value="NCX, central ion-binding region"/>
    <property type="match status" value="2"/>
</dbReference>
<keyword evidence="11" id="KW-0630">Potassium</keyword>
<name>A0A812RIE4_9DINO</name>
<evidence type="ECO:0000256" key="5">
    <source>
        <dbReference type="ARBA" id="ARBA00022538"/>
    </source>
</evidence>
<feature type="transmembrane region" description="Helical" evidence="18">
    <location>
        <begin position="455"/>
        <end position="476"/>
    </location>
</feature>
<proteinExistence type="inferred from homology"/>
<feature type="domain" description="Sodium/calcium exchanger membrane region" evidence="19">
    <location>
        <begin position="347"/>
        <end position="499"/>
    </location>
</feature>
<accession>A0A812RIE4</accession>
<gene>
    <name evidence="20" type="primary">SLC24A2</name>
    <name evidence="20" type="ORF">SNAT2548_LOCUS23845</name>
</gene>
<evidence type="ECO:0000256" key="10">
    <source>
        <dbReference type="ARBA" id="ARBA00022847"/>
    </source>
</evidence>
<keyword evidence="6" id="KW-0109">Calcium transport</keyword>
<evidence type="ECO:0000256" key="11">
    <source>
        <dbReference type="ARBA" id="ARBA00022958"/>
    </source>
</evidence>
<evidence type="ECO:0000256" key="3">
    <source>
        <dbReference type="ARBA" id="ARBA00022448"/>
    </source>
</evidence>
<reference evidence="20" key="1">
    <citation type="submission" date="2021-02" db="EMBL/GenBank/DDBJ databases">
        <authorList>
            <person name="Dougan E. K."/>
            <person name="Rhodes N."/>
            <person name="Thang M."/>
            <person name="Chan C."/>
        </authorList>
    </citation>
    <scope>NUCLEOTIDE SEQUENCE</scope>
</reference>
<dbReference type="AlphaFoldDB" id="A0A812RIE4"/>
<evidence type="ECO:0000256" key="8">
    <source>
        <dbReference type="ARBA" id="ARBA00022729"/>
    </source>
</evidence>
<dbReference type="PANTHER" id="PTHR10846">
    <property type="entry name" value="SODIUM/POTASSIUM/CALCIUM EXCHANGER"/>
    <property type="match status" value="1"/>
</dbReference>
<keyword evidence="3" id="KW-0813">Transport</keyword>
<feature type="transmembrane region" description="Helical" evidence="18">
    <location>
        <begin position="188"/>
        <end position="207"/>
    </location>
</feature>
<feature type="transmembrane region" description="Helical" evidence="18">
    <location>
        <begin position="483"/>
        <end position="502"/>
    </location>
</feature>
<sequence length="515" mass="56640">MLHHVERSVRLSSPAATLISGINRRLAGNETDADPPKLYPNDLLLNQPYGDEPIGKKFFALLHCLGIAYMVLGLNTVCDVYFAGSIDLLCEAWSLTPDVAGATWMAAGGSAPEFFTSMIGATIAQNDVGYGTIVGSAVFNVLFVIGLCGYVAKGNIELTWWPLFRDCSYYISSLAVLAAFTYNQSIEAWEAAVLFIMYIGYVCFMFFNKPLNVWAYRKTGTPLNKELREYVEEMNKAKGKVEPEKVGSSENVPETQESAAAEAKDNYMQSDTVVKKGTENGKADVEQAKSSGDKEEDGEDDDDDDEPEDFMIMPEGILERVLWVLCLPVYFPLWITLPWPSKDSKWFLATFGLSLLWIGGFSFLLVWWTDTVAEVLTIPTIVSSVTFLAAATSIPDAVSSMAVARKGQADMAVSSSVGSNIFDILVGLPIPWLVKCGIESGNPDFRGVPIKSPYLMFYTCLLLGMVFGTVMSIKICGWKLQKALGLCMAVLYFVFIVTTVVVELTRPVWLMTNPS</sequence>
<keyword evidence="21" id="KW-1185">Reference proteome</keyword>
<organism evidence="20 21">
    <name type="scientific">Symbiodinium natans</name>
    <dbReference type="NCBI Taxonomy" id="878477"/>
    <lineage>
        <taxon>Eukaryota</taxon>
        <taxon>Sar</taxon>
        <taxon>Alveolata</taxon>
        <taxon>Dinophyceae</taxon>
        <taxon>Suessiales</taxon>
        <taxon>Symbiodiniaceae</taxon>
        <taxon>Symbiodinium</taxon>
    </lineage>
</organism>
<comment type="caution">
    <text evidence="20">The sequence shown here is derived from an EMBL/GenBank/DDBJ whole genome shotgun (WGS) entry which is preliminary data.</text>
</comment>
<keyword evidence="14" id="KW-0406">Ion transport</keyword>
<keyword evidence="5" id="KW-0633">Potassium transport</keyword>
<keyword evidence="16" id="KW-0739">Sodium transport</keyword>
<keyword evidence="7 18" id="KW-0812">Transmembrane</keyword>
<dbReference type="Pfam" id="PF01699">
    <property type="entry name" value="Na_Ca_ex"/>
    <property type="match status" value="2"/>
</dbReference>
<dbReference type="NCBIfam" id="TIGR00367">
    <property type="entry name" value="calcium/sodium antiporter"/>
    <property type="match status" value="1"/>
</dbReference>
<dbReference type="FunFam" id="1.20.1420.30:FF:000009">
    <property type="entry name" value="sodium/potassium/calcium exchanger 5 isoform X2"/>
    <property type="match status" value="1"/>
</dbReference>
<protein>
    <submittedName>
        <fullName evidence="20">SLC24A2 protein</fullName>
    </submittedName>
</protein>
<dbReference type="PANTHER" id="PTHR10846:SF73">
    <property type="entry name" value="SODIUM_CALCIUM EXCHANGER MEMBRANE REGION DOMAIN-CONTAINING PROTEIN"/>
    <property type="match status" value="1"/>
</dbReference>